<accession>A0A4C1SS37</accession>
<feature type="compositionally biased region" description="Low complexity" evidence="1">
    <location>
        <begin position="87"/>
        <end position="100"/>
    </location>
</feature>
<dbReference type="Pfam" id="PF13843">
    <property type="entry name" value="DDE_Tnp_1_7"/>
    <property type="match status" value="1"/>
</dbReference>
<dbReference type="PANTHER" id="PTHR46599:SF3">
    <property type="entry name" value="PIGGYBAC TRANSPOSABLE ELEMENT-DERIVED PROTEIN 4"/>
    <property type="match status" value="1"/>
</dbReference>
<keyword evidence="4" id="KW-1185">Reference proteome</keyword>
<evidence type="ECO:0000259" key="2">
    <source>
        <dbReference type="Pfam" id="PF13843"/>
    </source>
</evidence>
<organism evidence="3 4">
    <name type="scientific">Eumeta variegata</name>
    <name type="common">Bagworm moth</name>
    <name type="synonym">Eumeta japonica</name>
    <dbReference type="NCBI Taxonomy" id="151549"/>
    <lineage>
        <taxon>Eukaryota</taxon>
        <taxon>Metazoa</taxon>
        <taxon>Ecdysozoa</taxon>
        <taxon>Arthropoda</taxon>
        <taxon>Hexapoda</taxon>
        <taxon>Insecta</taxon>
        <taxon>Pterygota</taxon>
        <taxon>Neoptera</taxon>
        <taxon>Endopterygota</taxon>
        <taxon>Lepidoptera</taxon>
        <taxon>Glossata</taxon>
        <taxon>Ditrysia</taxon>
        <taxon>Tineoidea</taxon>
        <taxon>Psychidae</taxon>
        <taxon>Oiketicinae</taxon>
        <taxon>Eumeta</taxon>
    </lineage>
</organism>
<dbReference type="STRING" id="151549.A0A4C1SS37"/>
<evidence type="ECO:0000313" key="3">
    <source>
        <dbReference type="EMBL" id="GBP04942.1"/>
    </source>
</evidence>
<feature type="region of interest" description="Disordered" evidence="1">
    <location>
        <begin position="61"/>
        <end position="119"/>
    </location>
</feature>
<feature type="compositionally biased region" description="Acidic residues" evidence="1">
    <location>
        <begin position="61"/>
        <end position="80"/>
    </location>
</feature>
<reference evidence="3 4" key="1">
    <citation type="journal article" date="2019" name="Commun. Biol.">
        <title>The bagworm genome reveals a unique fibroin gene that provides high tensile strength.</title>
        <authorList>
            <person name="Kono N."/>
            <person name="Nakamura H."/>
            <person name="Ohtoshi R."/>
            <person name="Tomita M."/>
            <person name="Numata K."/>
            <person name="Arakawa K."/>
        </authorList>
    </citation>
    <scope>NUCLEOTIDE SEQUENCE [LARGE SCALE GENOMIC DNA]</scope>
</reference>
<protein>
    <recommendedName>
        <fullName evidence="2">PiggyBac transposable element-derived protein domain-containing protein</fullName>
    </recommendedName>
</protein>
<evidence type="ECO:0000256" key="1">
    <source>
        <dbReference type="SAM" id="MobiDB-lite"/>
    </source>
</evidence>
<evidence type="ECO:0000313" key="4">
    <source>
        <dbReference type="Proteomes" id="UP000299102"/>
    </source>
</evidence>
<dbReference type="Proteomes" id="UP000299102">
    <property type="component" value="Unassembled WGS sequence"/>
</dbReference>
<feature type="domain" description="PiggyBac transposable element-derived protein" evidence="2">
    <location>
        <begin position="113"/>
        <end position="211"/>
    </location>
</feature>
<comment type="caution">
    <text evidence="3">The sequence shown here is derived from an EMBL/GenBank/DDBJ whole genome shotgun (WGS) entry which is preliminary data.</text>
</comment>
<sequence>MHLLLPEFPTTHSFMTRDEVCIAVAISHGVHGRVAALFSGDPMQLVMDRRDQQILQWLAESSDEEQVGGSDSEPEVDEIAQSDHNSASEIDQSSAQSSESSDNEEDSSARRNKFQRDRDAKDTDVEEIKALLGLLIMSGVLRASHLNFRDLWATDGTGVEIFRLTMRYQRFLFLLRCLRFDDRTTRAERLQIDNLAAIREICDKLLVKYQKPIRRVKMLP</sequence>
<proteinExistence type="predicted"/>
<dbReference type="InterPro" id="IPR029526">
    <property type="entry name" value="PGBD"/>
</dbReference>
<dbReference type="OrthoDB" id="10057959at2759"/>
<gene>
    <name evidence="3" type="ORF">EVAR_21159_1</name>
</gene>
<dbReference type="PANTHER" id="PTHR46599">
    <property type="entry name" value="PIGGYBAC TRANSPOSABLE ELEMENT-DERIVED PROTEIN 4"/>
    <property type="match status" value="1"/>
</dbReference>
<dbReference type="EMBL" id="BGZK01003836">
    <property type="protein sequence ID" value="GBP04942.1"/>
    <property type="molecule type" value="Genomic_DNA"/>
</dbReference>
<dbReference type="AlphaFoldDB" id="A0A4C1SS37"/>
<name>A0A4C1SS37_EUMVA</name>